<proteinExistence type="predicted"/>
<accession>A0A2P2N9K7</accession>
<protein>
    <submittedName>
        <fullName evidence="1">Uncharacterized protein</fullName>
    </submittedName>
</protein>
<dbReference type="EMBL" id="GGEC01058687">
    <property type="protein sequence ID" value="MBX39171.1"/>
    <property type="molecule type" value="Transcribed_RNA"/>
</dbReference>
<organism evidence="1">
    <name type="scientific">Rhizophora mucronata</name>
    <name type="common">Asiatic mangrove</name>
    <dbReference type="NCBI Taxonomy" id="61149"/>
    <lineage>
        <taxon>Eukaryota</taxon>
        <taxon>Viridiplantae</taxon>
        <taxon>Streptophyta</taxon>
        <taxon>Embryophyta</taxon>
        <taxon>Tracheophyta</taxon>
        <taxon>Spermatophyta</taxon>
        <taxon>Magnoliopsida</taxon>
        <taxon>eudicotyledons</taxon>
        <taxon>Gunneridae</taxon>
        <taxon>Pentapetalae</taxon>
        <taxon>rosids</taxon>
        <taxon>fabids</taxon>
        <taxon>Malpighiales</taxon>
        <taxon>Rhizophoraceae</taxon>
        <taxon>Rhizophora</taxon>
    </lineage>
</organism>
<dbReference type="AlphaFoldDB" id="A0A2P2N9K7"/>
<name>A0A2P2N9K7_RHIMU</name>
<sequence length="71" mass="8410">MLGTTCTKNTHHMKNKLKTHIQHHFALQLHSHFVTTSQLPMGRQLDGILYKVALKPRPWRERKRRKTSPKN</sequence>
<reference evidence="1" key="1">
    <citation type="submission" date="2018-02" db="EMBL/GenBank/DDBJ databases">
        <title>Rhizophora mucronata_Transcriptome.</title>
        <authorList>
            <person name="Meera S.P."/>
            <person name="Sreeshan A."/>
            <person name="Augustine A."/>
        </authorList>
    </citation>
    <scope>NUCLEOTIDE SEQUENCE</scope>
    <source>
        <tissue evidence="1">Leaf</tissue>
    </source>
</reference>
<evidence type="ECO:0000313" key="1">
    <source>
        <dbReference type="EMBL" id="MBX39171.1"/>
    </source>
</evidence>